<comment type="function">
    <text evidence="4">Removes the phosphate from trehalose 6-phosphate to produce free trehalose.</text>
</comment>
<dbReference type="GO" id="GO:0005992">
    <property type="term" value="P:trehalose biosynthetic process"/>
    <property type="evidence" value="ECO:0007669"/>
    <property type="project" value="UniProtKB-UniPathway"/>
</dbReference>
<dbReference type="GO" id="GO:0004805">
    <property type="term" value="F:trehalose-phosphatase activity"/>
    <property type="evidence" value="ECO:0007669"/>
    <property type="project" value="UniProtKB-EC"/>
</dbReference>
<reference evidence="5 6" key="1">
    <citation type="submission" date="2016-04" db="EMBL/GenBank/DDBJ databases">
        <title>Complete genome sequence of Dokdonella koreensis DS-123T.</title>
        <authorList>
            <person name="Kim J.F."/>
            <person name="Lee H."/>
            <person name="Kwak M.-J."/>
        </authorList>
    </citation>
    <scope>NUCLEOTIDE SEQUENCE [LARGE SCALE GENOMIC DNA]</scope>
    <source>
        <strain evidence="5 6">DS-123</strain>
    </source>
</reference>
<dbReference type="InterPro" id="IPR044651">
    <property type="entry name" value="OTSB-like"/>
</dbReference>
<dbReference type="UniPathway" id="UPA00299"/>
<comment type="pathway">
    <text evidence="1 4">Glycan biosynthesis; trehalose biosynthesis.</text>
</comment>
<keyword evidence="3 4" id="KW-0378">Hydrolase</keyword>
<comment type="catalytic activity">
    <reaction evidence="4">
        <text>alpha,alpha-trehalose 6-phosphate + H2O = alpha,alpha-trehalose + phosphate</text>
        <dbReference type="Rhea" id="RHEA:23420"/>
        <dbReference type="ChEBI" id="CHEBI:15377"/>
        <dbReference type="ChEBI" id="CHEBI:16551"/>
        <dbReference type="ChEBI" id="CHEBI:43474"/>
        <dbReference type="ChEBI" id="CHEBI:58429"/>
        <dbReference type="EC" id="3.1.3.12"/>
    </reaction>
</comment>
<comment type="cofactor">
    <cofactor evidence="4">
        <name>Mg(2+)</name>
        <dbReference type="ChEBI" id="CHEBI:18420"/>
    </cofactor>
</comment>
<dbReference type="EMBL" id="CP015249">
    <property type="protein sequence ID" value="ANB18952.1"/>
    <property type="molecule type" value="Genomic_DNA"/>
</dbReference>
<dbReference type="SUPFAM" id="SSF56784">
    <property type="entry name" value="HAD-like"/>
    <property type="match status" value="1"/>
</dbReference>
<dbReference type="Gene3D" id="3.40.50.1000">
    <property type="entry name" value="HAD superfamily/HAD-like"/>
    <property type="match status" value="1"/>
</dbReference>
<keyword evidence="4" id="KW-0479">Metal-binding</keyword>
<evidence type="ECO:0000256" key="1">
    <source>
        <dbReference type="ARBA" id="ARBA00005199"/>
    </source>
</evidence>
<keyword evidence="6" id="KW-1185">Reference proteome</keyword>
<dbReference type="Pfam" id="PF02358">
    <property type="entry name" value="Trehalose_PPase"/>
    <property type="match status" value="1"/>
</dbReference>
<dbReference type="NCBIfam" id="TIGR00685">
    <property type="entry name" value="T6PP"/>
    <property type="match status" value="1"/>
</dbReference>
<evidence type="ECO:0000313" key="5">
    <source>
        <dbReference type="EMBL" id="ANB18952.1"/>
    </source>
</evidence>
<sequence length="261" mass="27046">MPMTHETRSGGLPPPPALAADAALFLDLDGTLLDFALRPQDVVVAAGLREALQRLHVRLGGALALVSGRPLADIDRLSGLPQLAAAGLHGAQVRTPAGVVEQAPPPAAGLDPVRAHLRGFAERWPGVLVEDKHDALALHYRAAPHAQAAVEAIAADLLRIAGSGFALQHGNRVVELRPAGSDKGTAVVRLLGEPPFAGRLPWMIGDDLTDEHAFRRVNALGGRSVIVGPRRPSAARHALAGPDAVRAWLAEAASAPGPATG</sequence>
<dbReference type="NCBIfam" id="TIGR01484">
    <property type="entry name" value="HAD-SF-IIB"/>
    <property type="match status" value="1"/>
</dbReference>
<protein>
    <recommendedName>
        <fullName evidence="4">Trehalose 6-phosphate phosphatase</fullName>
        <ecNumber evidence="4">3.1.3.12</ecNumber>
    </recommendedName>
</protein>
<organism evidence="5 6">
    <name type="scientific">Dokdonella koreensis DS-123</name>
    <dbReference type="NCBI Taxonomy" id="1300342"/>
    <lineage>
        <taxon>Bacteria</taxon>
        <taxon>Pseudomonadati</taxon>
        <taxon>Pseudomonadota</taxon>
        <taxon>Gammaproteobacteria</taxon>
        <taxon>Lysobacterales</taxon>
        <taxon>Rhodanobacteraceae</taxon>
        <taxon>Dokdonella</taxon>
    </lineage>
</organism>
<evidence type="ECO:0000256" key="3">
    <source>
        <dbReference type="ARBA" id="ARBA00022801"/>
    </source>
</evidence>
<dbReference type="PANTHER" id="PTHR43768:SF3">
    <property type="entry name" value="TREHALOSE 6-PHOSPHATE PHOSPHATASE"/>
    <property type="match status" value="1"/>
</dbReference>
<evidence type="ECO:0000256" key="2">
    <source>
        <dbReference type="ARBA" id="ARBA00008770"/>
    </source>
</evidence>
<dbReference type="KEGG" id="dko:I596_2959"/>
<proteinExistence type="inferred from homology"/>
<evidence type="ECO:0000313" key="6">
    <source>
        <dbReference type="Proteomes" id="UP000076830"/>
    </source>
</evidence>
<dbReference type="EC" id="3.1.3.12" evidence="4"/>
<gene>
    <name evidence="5" type="ORF">I596_2959</name>
</gene>
<dbReference type="InterPro" id="IPR003337">
    <property type="entry name" value="Trehalose_PPase"/>
</dbReference>
<dbReference type="PATRIC" id="fig|1300342.3.peg.2887"/>
<dbReference type="GO" id="GO:0000287">
    <property type="term" value="F:magnesium ion binding"/>
    <property type="evidence" value="ECO:0007669"/>
    <property type="project" value="UniProtKB-ARBA"/>
</dbReference>
<dbReference type="AlphaFoldDB" id="A0A167H511"/>
<dbReference type="CDD" id="cd01627">
    <property type="entry name" value="HAD_TPP"/>
    <property type="match status" value="1"/>
</dbReference>
<dbReference type="InterPro" id="IPR006379">
    <property type="entry name" value="HAD-SF_hydro_IIB"/>
</dbReference>
<dbReference type="STRING" id="1300342.I596_2959"/>
<dbReference type="PANTHER" id="PTHR43768">
    <property type="entry name" value="TREHALOSE 6-PHOSPHATE PHOSPHATASE"/>
    <property type="match status" value="1"/>
</dbReference>
<dbReference type="Gene3D" id="3.30.70.1020">
    <property type="entry name" value="Trehalose-6-phosphate phosphatase related protein, domain 2"/>
    <property type="match status" value="1"/>
</dbReference>
<dbReference type="InterPro" id="IPR036412">
    <property type="entry name" value="HAD-like_sf"/>
</dbReference>
<evidence type="ECO:0000256" key="4">
    <source>
        <dbReference type="RuleBase" id="RU361117"/>
    </source>
</evidence>
<dbReference type="Proteomes" id="UP000076830">
    <property type="component" value="Chromosome"/>
</dbReference>
<dbReference type="InterPro" id="IPR023214">
    <property type="entry name" value="HAD_sf"/>
</dbReference>
<comment type="similarity">
    <text evidence="2 4">Belongs to the trehalose phosphatase family.</text>
</comment>
<keyword evidence="4" id="KW-0460">Magnesium</keyword>
<name>A0A167H511_9GAMM</name>
<accession>A0A167H511</accession>